<dbReference type="Pfam" id="PF01546">
    <property type="entry name" value="Peptidase_M20"/>
    <property type="match status" value="1"/>
</dbReference>
<dbReference type="Gene3D" id="3.30.70.360">
    <property type="match status" value="1"/>
</dbReference>
<feature type="active site" evidence="4">
    <location>
        <position position="103"/>
    </location>
</feature>
<dbReference type="PANTHER" id="PTHR43808">
    <property type="entry name" value="ACETYLORNITHINE DEACETYLASE"/>
    <property type="match status" value="1"/>
</dbReference>
<dbReference type="PANTHER" id="PTHR43808:SF9">
    <property type="entry name" value="BLL0789 PROTEIN"/>
    <property type="match status" value="1"/>
</dbReference>
<keyword evidence="1" id="KW-0479">Metal-binding</keyword>
<dbReference type="InterPro" id="IPR036264">
    <property type="entry name" value="Bact_exopeptidase_dim_dom"/>
</dbReference>
<dbReference type="InterPro" id="IPR017150">
    <property type="entry name" value="Pept_M20_glutamate_carboxypep"/>
</dbReference>
<dbReference type="OrthoDB" id="9776600at2"/>
<dbReference type="InterPro" id="IPR011650">
    <property type="entry name" value="Peptidase_M20_dimer"/>
</dbReference>
<evidence type="ECO:0000256" key="1">
    <source>
        <dbReference type="ARBA" id="ARBA00022723"/>
    </source>
</evidence>
<organism evidence="6 7">
    <name type="scientific">Marinobacterium mangrovicola</name>
    <dbReference type="NCBI Taxonomy" id="1476959"/>
    <lineage>
        <taxon>Bacteria</taxon>
        <taxon>Pseudomonadati</taxon>
        <taxon>Pseudomonadota</taxon>
        <taxon>Gammaproteobacteria</taxon>
        <taxon>Oceanospirillales</taxon>
        <taxon>Oceanospirillaceae</taxon>
        <taxon>Marinobacterium</taxon>
    </lineage>
</organism>
<dbReference type="GO" id="GO:0004180">
    <property type="term" value="F:carboxypeptidase activity"/>
    <property type="evidence" value="ECO:0007669"/>
    <property type="project" value="UniProtKB-KW"/>
</dbReference>
<dbReference type="NCBIfam" id="NF005602">
    <property type="entry name" value="PRK07338.1"/>
    <property type="match status" value="1"/>
</dbReference>
<name>A0A4V2PEB8_9GAMM</name>
<evidence type="ECO:0000313" key="6">
    <source>
        <dbReference type="EMBL" id="TCK08406.1"/>
    </source>
</evidence>
<keyword evidence="2" id="KW-0378">Hydrolase</keyword>
<feature type="active site" description="Proton acceptor" evidence="4">
    <location>
        <position position="164"/>
    </location>
</feature>
<evidence type="ECO:0000256" key="4">
    <source>
        <dbReference type="PIRSR" id="PIRSR037238-1"/>
    </source>
</evidence>
<keyword evidence="7" id="KW-1185">Reference proteome</keyword>
<dbReference type="GO" id="GO:0046872">
    <property type="term" value="F:metal ion binding"/>
    <property type="evidence" value="ECO:0007669"/>
    <property type="project" value="UniProtKB-KW"/>
</dbReference>
<keyword evidence="3" id="KW-0170">Cobalt</keyword>
<dbReference type="SUPFAM" id="SSF53187">
    <property type="entry name" value="Zn-dependent exopeptidases"/>
    <property type="match status" value="1"/>
</dbReference>
<dbReference type="RefSeq" id="WP_132286994.1">
    <property type="nucleotide sequence ID" value="NZ_SMFU01000007.1"/>
</dbReference>
<dbReference type="PIRSF" id="PIRSF037238">
    <property type="entry name" value="Carboxypeptidase_G2"/>
    <property type="match status" value="1"/>
</dbReference>
<evidence type="ECO:0000313" key="7">
    <source>
        <dbReference type="Proteomes" id="UP000294546"/>
    </source>
</evidence>
<dbReference type="InterPro" id="IPR002933">
    <property type="entry name" value="Peptidase_M20"/>
</dbReference>
<reference evidence="6 7" key="1">
    <citation type="submission" date="2019-03" db="EMBL/GenBank/DDBJ databases">
        <title>Genomic Encyclopedia of Archaeal and Bacterial Type Strains, Phase II (KMG-II): from individual species to whole genera.</title>
        <authorList>
            <person name="Goeker M."/>
        </authorList>
    </citation>
    <scope>NUCLEOTIDE SEQUENCE [LARGE SCALE GENOMIC DNA]</scope>
    <source>
        <strain evidence="6 7">DSM 27697</strain>
    </source>
</reference>
<sequence>MNLSAYQDELDWIASQQQAMLNATSELALINSGTLNVDGIDRVGERLLQYCAPLEAEQKRIDLPPLEEIDERGELRNRPVGRAIRLRKNPQAERQILLCGHLDTVFSPEDPFQNLNWLNANRLGGPGVTDMKGGLVIMIHALMALERSVYARELGWTVIFNPDEEVGSPCSDILITEAAHQAQLGLVFEPALPDGSFAGERKGSGNFTLVMRGRAAHAGRDIGSGRNAVRALCDFISALDNLNGQREGVTINPARFHGGGPLNQVPDLAVARFNVRTRKREDEHWIQQQLNLLSAKINERNGLSLHIHGGFTRPPKQLTPAAHELSALLAECGSALDIPVRWTATGGCCDGNNIAAQGIPVIDTLGAEGGGIHSSEEFLIVDSLSRRAQLTALLLFSLARGQLDYQLWPQLNR</sequence>
<feature type="domain" description="Peptidase M20 dimerisation" evidence="5">
    <location>
        <begin position="200"/>
        <end position="295"/>
    </location>
</feature>
<gene>
    <name evidence="6" type="ORF">CLV83_0485</name>
</gene>
<dbReference type="Pfam" id="PF07687">
    <property type="entry name" value="M20_dimer"/>
    <property type="match status" value="1"/>
</dbReference>
<dbReference type="EMBL" id="SMFU01000007">
    <property type="protein sequence ID" value="TCK08406.1"/>
    <property type="molecule type" value="Genomic_DNA"/>
</dbReference>
<dbReference type="AlphaFoldDB" id="A0A4V2PEB8"/>
<keyword evidence="6" id="KW-0121">Carboxypeptidase</keyword>
<evidence type="ECO:0000259" key="5">
    <source>
        <dbReference type="Pfam" id="PF07687"/>
    </source>
</evidence>
<proteinExistence type="predicted"/>
<keyword evidence="6" id="KW-0645">Protease</keyword>
<dbReference type="Gene3D" id="3.40.630.10">
    <property type="entry name" value="Zn peptidases"/>
    <property type="match status" value="1"/>
</dbReference>
<comment type="caution">
    <text evidence="6">The sequence shown here is derived from an EMBL/GenBank/DDBJ whole genome shotgun (WGS) entry which is preliminary data.</text>
</comment>
<dbReference type="Proteomes" id="UP000294546">
    <property type="component" value="Unassembled WGS sequence"/>
</dbReference>
<dbReference type="SUPFAM" id="SSF55031">
    <property type="entry name" value="Bacterial exopeptidase dimerisation domain"/>
    <property type="match status" value="1"/>
</dbReference>
<accession>A0A4V2PEB8</accession>
<protein>
    <submittedName>
        <fullName evidence="6">Glutamate carboxypeptidase</fullName>
    </submittedName>
</protein>
<evidence type="ECO:0000256" key="2">
    <source>
        <dbReference type="ARBA" id="ARBA00022801"/>
    </source>
</evidence>
<evidence type="ECO:0000256" key="3">
    <source>
        <dbReference type="ARBA" id="ARBA00023285"/>
    </source>
</evidence>
<dbReference type="InterPro" id="IPR050072">
    <property type="entry name" value="Peptidase_M20A"/>
</dbReference>